<proteinExistence type="predicted"/>
<accession>A0A8J2PIA9</accession>
<name>A0A8J2PIA9_9HEXA</name>
<keyword evidence="1" id="KW-0812">Transmembrane</keyword>
<organism evidence="2 3">
    <name type="scientific">Allacma fusca</name>
    <dbReference type="NCBI Taxonomy" id="39272"/>
    <lineage>
        <taxon>Eukaryota</taxon>
        <taxon>Metazoa</taxon>
        <taxon>Ecdysozoa</taxon>
        <taxon>Arthropoda</taxon>
        <taxon>Hexapoda</taxon>
        <taxon>Collembola</taxon>
        <taxon>Symphypleona</taxon>
        <taxon>Sminthuridae</taxon>
        <taxon>Allacma</taxon>
    </lineage>
</organism>
<dbReference type="EMBL" id="CAJVCH010527570">
    <property type="protein sequence ID" value="CAG7822824.1"/>
    <property type="molecule type" value="Genomic_DNA"/>
</dbReference>
<reference evidence="2" key="1">
    <citation type="submission" date="2021-06" db="EMBL/GenBank/DDBJ databases">
        <authorList>
            <person name="Hodson N. C."/>
            <person name="Mongue J. A."/>
            <person name="Jaron S. K."/>
        </authorList>
    </citation>
    <scope>NUCLEOTIDE SEQUENCE</scope>
</reference>
<evidence type="ECO:0000313" key="3">
    <source>
        <dbReference type="Proteomes" id="UP000708208"/>
    </source>
</evidence>
<keyword evidence="1" id="KW-1133">Transmembrane helix</keyword>
<gene>
    <name evidence="2" type="ORF">AFUS01_LOCUS33074</name>
</gene>
<dbReference type="AlphaFoldDB" id="A0A8J2PIA9"/>
<dbReference type="Proteomes" id="UP000708208">
    <property type="component" value="Unassembled WGS sequence"/>
</dbReference>
<sequence>MVSQPDPDKRDLPPSYFEVIGSSVLPPPYSEFGYDVKHSQSVALPPTVSSGSQGQCPNIEVSMPCLDTSDSETSSCSPNRTTSLLSILIQLIVVLFAIIFLILIVLHFLRTYDMAHPDSNASRGVERSRIWHLEKLESPY</sequence>
<keyword evidence="3" id="KW-1185">Reference proteome</keyword>
<protein>
    <submittedName>
        <fullName evidence="2">Uncharacterized protein</fullName>
    </submittedName>
</protein>
<feature type="transmembrane region" description="Helical" evidence="1">
    <location>
        <begin position="87"/>
        <end position="109"/>
    </location>
</feature>
<keyword evidence="1" id="KW-0472">Membrane</keyword>
<evidence type="ECO:0000313" key="2">
    <source>
        <dbReference type="EMBL" id="CAG7822824.1"/>
    </source>
</evidence>
<evidence type="ECO:0000256" key="1">
    <source>
        <dbReference type="SAM" id="Phobius"/>
    </source>
</evidence>
<comment type="caution">
    <text evidence="2">The sequence shown here is derived from an EMBL/GenBank/DDBJ whole genome shotgun (WGS) entry which is preliminary data.</text>
</comment>